<reference evidence="1" key="1">
    <citation type="submission" date="2016-10" db="EMBL/GenBank/DDBJ databases">
        <title>Sequence of Gallionella enrichment culture.</title>
        <authorList>
            <person name="Poehlein A."/>
            <person name="Muehling M."/>
            <person name="Daniel R."/>
        </authorList>
    </citation>
    <scope>NUCLEOTIDE SEQUENCE</scope>
</reference>
<accession>A0A1J5QAT4</accession>
<name>A0A1J5QAT4_9ZZZZ</name>
<dbReference type="AlphaFoldDB" id="A0A1J5QAT4"/>
<organism evidence="1">
    <name type="scientific">mine drainage metagenome</name>
    <dbReference type="NCBI Taxonomy" id="410659"/>
    <lineage>
        <taxon>unclassified sequences</taxon>
        <taxon>metagenomes</taxon>
        <taxon>ecological metagenomes</taxon>
    </lineage>
</organism>
<comment type="caution">
    <text evidence="1">The sequence shown here is derived from an EMBL/GenBank/DDBJ whole genome shotgun (WGS) entry which is preliminary data.</text>
</comment>
<proteinExistence type="predicted"/>
<protein>
    <submittedName>
        <fullName evidence="1">Uncharacterized protein</fullName>
    </submittedName>
</protein>
<sequence length="57" mass="6904">MTPAAIDAEMRQARAQLVTQQHRRRRDSRRRSVIAERLHALWVLRLNLMAQELRRDR</sequence>
<evidence type="ECO:0000313" key="1">
    <source>
        <dbReference type="EMBL" id="OIQ80496.1"/>
    </source>
</evidence>
<dbReference type="EMBL" id="MLJW01001053">
    <property type="protein sequence ID" value="OIQ80496.1"/>
    <property type="molecule type" value="Genomic_DNA"/>
</dbReference>
<gene>
    <name evidence="1" type="ORF">GALL_377510</name>
</gene>